<keyword evidence="2" id="KW-1185">Reference proteome</keyword>
<protein>
    <submittedName>
        <fullName evidence="1">Uncharacterized protein</fullName>
    </submittedName>
</protein>
<gene>
    <name evidence="1" type="ORF">PZ638_06785</name>
</gene>
<evidence type="ECO:0000313" key="1">
    <source>
        <dbReference type="EMBL" id="WNK25578.1"/>
    </source>
</evidence>
<proteinExistence type="predicted"/>
<dbReference type="GeneID" id="92274152"/>
<dbReference type="Proteomes" id="UP001163184">
    <property type="component" value="Chromosome"/>
</dbReference>
<evidence type="ECO:0000313" key="2">
    <source>
        <dbReference type="Proteomes" id="UP001163184"/>
    </source>
</evidence>
<dbReference type="EMBL" id="CP135052">
    <property type="protein sequence ID" value="WNK25578.1"/>
    <property type="molecule type" value="Genomic_DNA"/>
</dbReference>
<name>A0ABY9ZCY0_9GAMM</name>
<dbReference type="RefSeq" id="WP_117162315.1">
    <property type="nucleotide sequence ID" value="NZ_CP135052.1"/>
</dbReference>
<reference evidence="1" key="1">
    <citation type="journal article" date="2023" name="Microbiol. Spectr.">
        <title>Whole-genome sequencing provides insights into a novel species: Providencia hangzhouensis associated with urinary tract infections.</title>
        <authorList>
            <person name="Dong X."/>
            <person name="Yu Y."/>
            <person name="Liu J."/>
            <person name="Cao D."/>
            <person name="Xiang Y."/>
            <person name="Bi K."/>
            <person name="Yuan X."/>
            <person name="Li S."/>
            <person name="Wu T."/>
            <person name="Zhang Y."/>
        </authorList>
    </citation>
    <scope>NUCLEOTIDE SEQUENCE</scope>
    <source>
        <strain evidence="1">PR-310</strain>
    </source>
</reference>
<sequence>MADSRTSEIMIEIGYATVKLLFGNMMVFKSTLVNELTERMVASGDDEYKKLLNESIEFLHRNVG</sequence>
<organism evidence="1 2">
    <name type="scientific">Providencia hangzhouensis</name>
    <dbReference type="NCBI Taxonomy" id="3031799"/>
    <lineage>
        <taxon>Bacteria</taxon>
        <taxon>Pseudomonadati</taxon>
        <taxon>Pseudomonadota</taxon>
        <taxon>Gammaproteobacteria</taxon>
        <taxon>Enterobacterales</taxon>
        <taxon>Morganellaceae</taxon>
        <taxon>Providencia</taxon>
    </lineage>
</organism>
<accession>A0ABY9ZCY0</accession>